<dbReference type="RefSeq" id="WP_250194875.1">
    <property type="nucleotide sequence ID" value="NZ_CP097635.1"/>
</dbReference>
<reference evidence="2" key="1">
    <citation type="submission" date="2022-05" db="EMBL/GenBank/DDBJ databases">
        <title>An RpoN-dependent PEP-CTERM gene is involved in floc formation of an Aquincola tertiaricarbonis strain.</title>
        <authorList>
            <person name="Qiu D."/>
            <person name="Xia M."/>
        </authorList>
    </citation>
    <scope>NUCLEOTIDE SEQUENCE</scope>
    <source>
        <strain evidence="2">RN12</strain>
    </source>
</reference>
<keyword evidence="1" id="KW-0472">Membrane</keyword>
<protein>
    <recommendedName>
        <fullName evidence="4">Amino acid transporter</fullName>
    </recommendedName>
</protein>
<feature type="transmembrane region" description="Helical" evidence="1">
    <location>
        <begin position="7"/>
        <end position="26"/>
    </location>
</feature>
<organism evidence="2 3">
    <name type="scientific">Aquincola tertiaricarbonis</name>
    <dbReference type="NCBI Taxonomy" id="391953"/>
    <lineage>
        <taxon>Bacteria</taxon>
        <taxon>Pseudomonadati</taxon>
        <taxon>Pseudomonadota</taxon>
        <taxon>Betaproteobacteria</taxon>
        <taxon>Burkholderiales</taxon>
        <taxon>Sphaerotilaceae</taxon>
        <taxon>Aquincola</taxon>
    </lineage>
</organism>
<keyword evidence="3" id="KW-1185">Reference proteome</keyword>
<evidence type="ECO:0000313" key="3">
    <source>
        <dbReference type="Proteomes" id="UP001056201"/>
    </source>
</evidence>
<evidence type="ECO:0000256" key="1">
    <source>
        <dbReference type="SAM" id="Phobius"/>
    </source>
</evidence>
<dbReference type="EMBL" id="CP097635">
    <property type="protein sequence ID" value="URI06613.1"/>
    <property type="molecule type" value="Genomic_DNA"/>
</dbReference>
<accession>A0ABY4S155</accession>
<keyword evidence="1" id="KW-1133">Transmembrane helix</keyword>
<evidence type="ECO:0008006" key="4">
    <source>
        <dbReference type="Google" id="ProtNLM"/>
    </source>
</evidence>
<sequence length="83" mass="9386">MEDWSPLLDAIQWPAMLATVAASWLVTSLNKGRRHTGFWLFLLSNALWVVWGFHTQAWALLVLQFCLAAMNIRGARKNDTADA</sequence>
<gene>
    <name evidence="2" type="ORF">MW290_11960</name>
</gene>
<name>A0ABY4S155_AQUTE</name>
<dbReference type="Proteomes" id="UP001056201">
    <property type="component" value="Chromosome 1"/>
</dbReference>
<evidence type="ECO:0000313" key="2">
    <source>
        <dbReference type="EMBL" id="URI06613.1"/>
    </source>
</evidence>
<feature type="transmembrane region" description="Helical" evidence="1">
    <location>
        <begin position="46"/>
        <end position="67"/>
    </location>
</feature>
<proteinExistence type="predicted"/>
<keyword evidence="1" id="KW-0812">Transmembrane</keyword>